<comment type="caution">
    <text evidence="3">The sequence shown here is derived from an EMBL/GenBank/DDBJ whole genome shotgun (WGS) entry which is preliminary data.</text>
</comment>
<name>A0A852WFT1_PSEA5</name>
<dbReference type="RefSeq" id="WP_161152329.1">
    <property type="nucleotide sequence ID" value="NZ_BAAAJZ010000007.1"/>
</dbReference>
<dbReference type="Gene3D" id="3.10.450.50">
    <property type="match status" value="1"/>
</dbReference>
<dbReference type="Pfam" id="PF12680">
    <property type="entry name" value="SnoaL_2"/>
    <property type="match status" value="1"/>
</dbReference>
<dbReference type="Proteomes" id="UP000549695">
    <property type="component" value="Unassembled WGS sequence"/>
</dbReference>
<sequence>MQRHIAPDDSAPAGAAPGDTPRGDHPGPDDTALTDRRVRAFADALQAFERDGGTEDLLARFRDGATAERLDGRGARTDLGAFWQEYLSPFDHVATTFRHAVQTGDSVALEWHSDAVLAGGGPVTVRGVTVLDLTDATDDDGSGTVTALRTYYDTAVFVTPPHARV</sequence>
<protein>
    <recommendedName>
        <fullName evidence="2">SnoaL-like domain-containing protein</fullName>
    </recommendedName>
</protein>
<feature type="domain" description="SnoaL-like" evidence="2">
    <location>
        <begin position="38"/>
        <end position="135"/>
    </location>
</feature>
<evidence type="ECO:0000313" key="4">
    <source>
        <dbReference type="Proteomes" id="UP000549695"/>
    </source>
</evidence>
<evidence type="ECO:0000256" key="1">
    <source>
        <dbReference type="SAM" id="MobiDB-lite"/>
    </source>
</evidence>
<organism evidence="3 4">
    <name type="scientific">Pseudonocardia alni</name>
    <name type="common">Amycolata alni</name>
    <dbReference type="NCBI Taxonomy" id="33907"/>
    <lineage>
        <taxon>Bacteria</taxon>
        <taxon>Bacillati</taxon>
        <taxon>Actinomycetota</taxon>
        <taxon>Actinomycetes</taxon>
        <taxon>Pseudonocardiales</taxon>
        <taxon>Pseudonocardiaceae</taxon>
        <taxon>Pseudonocardia</taxon>
    </lineage>
</organism>
<feature type="compositionally biased region" description="Basic and acidic residues" evidence="1">
    <location>
        <begin position="21"/>
        <end position="32"/>
    </location>
</feature>
<proteinExistence type="predicted"/>
<reference evidence="3 4" key="1">
    <citation type="submission" date="2020-07" db="EMBL/GenBank/DDBJ databases">
        <title>Sequencing the genomes of 1000 actinobacteria strains.</title>
        <authorList>
            <person name="Klenk H.-P."/>
        </authorList>
    </citation>
    <scope>NUCLEOTIDE SEQUENCE [LARGE SCALE GENOMIC DNA]</scope>
    <source>
        <strain evidence="3 4">DSM 44749</strain>
    </source>
</reference>
<dbReference type="SUPFAM" id="SSF54427">
    <property type="entry name" value="NTF2-like"/>
    <property type="match status" value="1"/>
</dbReference>
<accession>A0A852WFT1</accession>
<evidence type="ECO:0000259" key="2">
    <source>
        <dbReference type="Pfam" id="PF12680"/>
    </source>
</evidence>
<dbReference type="AlphaFoldDB" id="A0A852WFT1"/>
<dbReference type="GeneID" id="98054439"/>
<evidence type="ECO:0000313" key="3">
    <source>
        <dbReference type="EMBL" id="NYG04486.1"/>
    </source>
</evidence>
<dbReference type="EMBL" id="JACCCZ010000001">
    <property type="protein sequence ID" value="NYG04486.1"/>
    <property type="molecule type" value="Genomic_DNA"/>
</dbReference>
<dbReference type="InterPro" id="IPR032710">
    <property type="entry name" value="NTF2-like_dom_sf"/>
</dbReference>
<dbReference type="InterPro" id="IPR037401">
    <property type="entry name" value="SnoaL-like"/>
</dbReference>
<feature type="compositionally biased region" description="Low complexity" evidence="1">
    <location>
        <begin position="8"/>
        <end position="20"/>
    </location>
</feature>
<feature type="region of interest" description="Disordered" evidence="1">
    <location>
        <begin position="1"/>
        <end position="32"/>
    </location>
</feature>
<gene>
    <name evidence="3" type="ORF">HDA37_004771</name>
</gene>
<keyword evidence="4" id="KW-1185">Reference proteome</keyword>